<reference evidence="8" key="1">
    <citation type="journal article" date="2010" name="Nature">
        <title>The Amphimedon queenslandica genome and the evolution of animal complexity.</title>
        <authorList>
            <person name="Srivastava M."/>
            <person name="Simakov O."/>
            <person name="Chapman J."/>
            <person name="Fahey B."/>
            <person name="Gauthier M.E."/>
            <person name="Mitros T."/>
            <person name="Richards G.S."/>
            <person name="Conaco C."/>
            <person name="Dacre M."/>
            <person name="Hellsten U."/>
            <person name="Larroux C."/>
            <person name="Putnam N.H."/>
            <person name="Stanke M."/>
            <person name="Adamska M."/>
            <person name="Darling A."/>
            <person name="Degnan S.M."/>
            <person name="Oakley T.H."/>
            <person name="Plachetzki D.C."/>
            <person name="Zhai Y."/>
            <person name="Adamski M."/>
            <person name="Calcino A."/>
            <person name="Cummins S.F."/>
            <person name="Goodstein D.M."/>
            <person name="Harris C."/>
            <person name="Jackson D.J."/>
            <person name="Leys S.P."/>
            <person name="Shu S."/>
            <person name="Woodcroft B.J."/>
            <person name="Vervoort M."/>
            <person name="Kosik K.S."/>
            <person name="Manning G."/>
            <person name="Degnan B.M."/>
            <person name="Rokhsar D.S."/>
        </authorList>
    </citation>
    <scope>NUCLEOTIDE SEQUENCE [LARGE SCALE GENOMIC DNA]</scope>
</reference>
<dbReference type="Gene3D" id="1.10.640.10">
    <property type="entry name" value="Haem peroxidase domain superfamily, animal type"/>
    <property type="match status" value="2"/>
</dbReference>
<dbReference type="GeneID" id="100639073"/>
<keyword evidence="8" id="KW-1185">Reference proteome</keyword>
<dbReference type="GO" id="GO:0006979">
    <property type="term" value="P:response to oxidative stress"/>
    <property type="evidence" value="ECO:0007669"/>
    <property type="project" value="InterPro"/>
</dbReference>
<evidence type="ECO:0000256" key="3">
    <source>
        <dbReference type="ARBA" id="ARBA00023180"/>
    </source>
</evidence>
<feature type="binding site" description="axial binding residue" evidence="4">
    <location>
        <position position="353"/>
    </location>
    <ligand>
        <name>heme b</name>
        <dbReference type="ChEBI" id="CHEBI:60344"/>
    </ligand>
    <ligandPart>
        <name>Fe</name>
        <dbReference type="ChEBI" id="CHEBI:18248"/>
    </ligandPart>
</feature>
<comment type="subcellular location">
    <subcellularLocation>
        <location evidence="1">Secreted</location>
    </subcellularLocation>
</comment>
<protein>
    <submittedName>
        <fullName evidence="7">Uncharacterized protein</fullName>
    </submittedName>
</protein>
<dbReference type="Pfam" id="PF03098">
    <property type="entry name" value="An_peroxidase"/>
    <property type="match status" value="2"/>
</dbReference>
<reference evidence="7" key="2">
    <citation type="submission" date="2024-06" db="UniProtKB">
        <authorList>
            <consortium name="EnsemblMetazoa"/>
        </authorList>
    </citation>
    <scope>IDENTIFICATION</scope>
</reference>
<dbReference type="PANTHER" id="PTHR11475:SF4">
    <property type="entry name" value="CHORION PEROXIDASE"/>
    <property type="match status" value="1"/>
</dbReference>
<feature type="signal peptide" evidence="6">
    <location>
        <begin position="1"/>
        <end position="19"/>
    </location>
</feature>
<sequence>MRLLLTAVLVLLACSLNEGTKEETFKGKISKESLNSTKVLQSERARIIANAINDAKQSAQEKESLIPQRIIGPLSSADLLADGFKRPSKEAAAQGNARLLMEDMVRRAEKELERERIPLAQNTGDSFREPGSLLENSEVMLMFKESGCQAAKPVPRCNNRYRYRTIDGTCNNLRRPLQGSAHTAFRRLIPSRYEDGISDIIGKRQSNSRSIKQGGVYISSGPFDPPYPSPRLISQRIVAHDSSNELPLTHMVMQWGQFSDHDLDLAPEPERVECGTACQLKIMNRSWNDEKLYQETRKIIGAMLQKITFKDFLPKLIRSKILNTLIPPYKGYNASIDASIPNVFATAAFRFGHSLIRPEFSRYLSDQYERGTNKQLNLLQSFFNIKAFQETRLGAIFRGLATDSSRRMDESLNKVLTTQLFKKTSAPGLDLAALNLQRQRDHGLPSYTVWRNYCLRQFPKLPMASLRSRTLHRQLLKTYEHLENVDFWLGGISERRLKGSVLGPTFACIFGLTFQNLRDGDRFWYEKPGVFTSLQRREINRASLSRVICDNTDINLIQRDSFKMPGRSRNKRVRCSRLPKMNLRRWQKRSKTRRSTCYMKIRHRGGRGVCFTTTYTEQGVQSSFAAGSLTGWRYGCIKIQCPLSYSRSVSIGVRPRNRWGRRHCRLRSINRRLPRNQATDASSYYGTGFTPSIVSNRYSGIYRTRRLCWRGRYRALTYRCTLWSRRVSVNDDDERFDVEKRSEEFDDDEFIDDEEGDVEEDEAGEDEAYEEEEEMNGEEESDDEFIDDEEGDVEDEAGEEEEMNEEEEEFDDEFIDDEEGDVEEDEAGGEEEMNGEEGEEFN</sequence>
<keyword evidence="4" id="KW-0408">Iron</keyword>
<dbReference type="EnsemblMetazoa" id="XM_020000470.1">
    <property type="protein sequence ID" value="XP_019856029.1"/>
    <property type="gene ID" value="LOC100639073"/>
</dbReference>
<keyword evidence="6" id="KW-0732">Signal</keyword>
<organism evidence="7 8">
    <name type="scientific">Amphimedon queenslandica</name>
    <name type="common">Sponge</name>
    <dbReference type="NCBI Taxonomy" id="400682"/>
    <lineage>
        <taxon>Eukaryota</taxon>
        <taxon>Metazoa</taxon>
        <taxon>Porifera</taxon>
        <taxon>Demospongiae</taxon>
        <taxon>Heteroscleromorpha</taxon>
        <taxon>Haplosclerida</taxon>
        <taxon>Niphatidae</taxon>
        <taxon>Amphimedon</taxon>
    </lineage>
</organism>
<dbReference type="GO" id="GO:0020037">
    <property type="term" value="F:heme binding"/>
    <property type="evidence" value="ECO:0007669"/>
    <property type="project" value="InterPro"/>
</dbReference>
<dbReference type="AlphaFoldDB" id="A0AAN0JGE0"/>
<dbReference type="InterPro" id="IPR037120">
    <property type="entry name" value="Haem_peroxidase_sf_animal"/>
</dbReference>
<dbReference type="GO" id="GO:0004601">
    <property type="term" value="F:peroxidase activity"/>
    <property type="evidence" value="ECO:0007669"/>
    <property type="project" value="InterPro"/>
</dbReference>
<evidence type="ECO:0000256" key="4">
    <source>
        <dbReference type="PIRSR" id="PIRSR619791-2"/>
    </source>
</evidence>
<evidence type="ECO:0000313" key="8">
    <source>
        <dbReference type="Proteomes" id="UP000007879"/>
    </source>
</evidence>
<keyword evidence="2" id="KW-0964">Secreted</keyword>
<evidence type="ECO:0000256" key="5">
    <source>
        <dbReference type="SAM" id="MobiDB-lite"/>
    </source>
</evidence>
<proteinExistence type="predicted"/>
<dbReference type="PANTHER" id="PTHR11475">
    <property type="entry name" value="OXIDASE/PEROXIDASE"/>
    <property type="match status" value="1"/>
</dbReference>
<dbReference type="PROSITE" id="PS50292">
    <property type="entry name" value="PEROXIDASE_3"/>
    <property type="match status" value="1"/>
</dbReference>
<evidence type="ECO:0000313" key="7">
    <source>
        <dbReference type="EnsemblMetazoa" id="XP_019856029.1"/>
    </source>
</evidence>
<name>A0AAN0JGE0_AMPQE</name>
<dbReference type="GO" id="GO:0046872">
    <property type="term" value="F:metal ion binding"/>
    <property type="evidence" value="ECO:0007669"/>
    <property type="project" value="UniProtKB-KW"/>
</dbReference>
<keyword evidence="3" id="KW-0325">Glycoprotein</keyword>
<evidence type="ECO:0000256" key="6">
    <source>
        <dbReference type="SAM" id="SignalP"/>
    </source>
</evidence>
<dbReference type="InterPro" id="IPR019791">
    <property type="entry name" value="Haem_peroxidase_animal"/>
</dbReference>
<evidence type="ECO:0000256" key="1">
    <source>
        <dbReference type="ARBA" id="ARBA00004613"/>
    </source>
</evidence>
<dbReference type="RefSeq" id="XP_019856029.1">
    <property type="nucleotide sequence ID" value="XM_020000470.1"/>
</dbReference>
<dbReference type="KEGG" id="aqu:100639073"/>
<accession>A0AAN0JGE0</accession>
<feature type="region of interest" description="Disordered" evidence="5">
    <location>
        <begin position="739"/>
        <end position="842"/>
    </location>
</feature>
<keyword evidence="4" id="KW-0349">Heme</keyword>
<keyword evidence="4" id="KW-0479">Metal-binding</keyword>
<feature type="chain" id="PRO_5042895388" evidence="6">
    <location>
        <begin position="20"/>
        <end position="842"/>
    </location>
</feature>
<dbReference type="Proteomes" id="UP000007879">
    <property type="component" value="Unassembled WGS sequence"/>
</dbReference>
<feature type="compositionally biased region" description="Acidic residues" evidence="5">
    <location>
        <begin position="744"/>
        <end position="842"/>
    </location>
</feature>
<evidence type="ECO:0000256" key="2">
    <source>
        <dbReference type="ARBA" id="ARBA00022525"/>
    </source>
</evidence>
<dbReference type="SUPFAM" id="SSF48113">
    <property type="entry name" value="Heme-dependent peroxidases"/>
    <property type="match status" value="1"/>
</dbReference>
<dbReference type="InterPro" id="IPR010255">
    <property type="entry name" value="Haem_peroxidase_sf"/>
</dbReference>
<dbReference type="GO" id="GO:0005576">
    <property type="term" value="C:extracellular region"/>
    <property type="evidence" value="ECO:0007669"/>
    <property type="project" value="UniProtKB-SubCell"/>
</dbReference>